<evidence type="ECO:0000313" key="2">
    <source>
        <dbReference type="Proteomes" id="UP001055879"/>
    </source>
</evidence>
<keyword evidence="2" id="KW-1185">Reference proteome</keyword>
<organism evidence="1 2">
    <name type="scientific">Arctium lappa</name>
    <name type="common">Greater burdock</name>
    <name type="synonym">Lappa major</name>
    <dbReference type="NCBI Taxonomy" id="4217"/>
    <lineage>
        <taxon>Eukaryota</taxon>
        <taxon>Viridiplantae</taxon>
        <taxon>Streptophyta</taxon>
        <taxon>Embryophyta</taxon>
        <taxon>Tracheophyta</taxon>
        <taxon>Spermatophyta</taxon>
        <taxon>Magnoliopsida</taxon>
        <taxon>eudicotyledons</taxon>
        <taxon>Gunneridae</taxon>
        <taxon>Pentapetalae</taxon>
        <taxon>asterids</taxon>
        <taxon>campanulids</taxon>
        <taxon>Asterales</taxon>
        <taxon>Asteraceae</taxon>
        <taxon>Carduoideae</taxon>
        <taxon>Cardueae</taxon>
        <taxon>Arctiinae</taxon>
        <taxon>Arctium</taxon>
    </lineage>
</organism>
<reference evidence="1 2" key="2">
    <citation type="journal article" date="2022" name="Mol. Ecol. Resour.">
        <title>The genomes of chicory, endive, great burdock and yacon provide insights into Asteraceae paleo-polyploidization history and plant inulin production.</title>
        <authorList>
            <person name="Fan W."/>
            <person name="Wang S."/>
            <person name="Wang H."/>
            <person name="Wang A."/>
            <person name="Jiang F."/>
            <person name="Liu H."/>
            <person name="Zhao H."/>
            <person name="Xu D."/>
            <person name="Zhang Y."/>
        </authorList>
    </citation>
    <scope>NUCLEOTIDE SEQUENCE [LARGE SCALE GENOMIC DNA]</scope>
    <source>
        <strain evidence="2">cv. Niubang</strain>
    </source>
</reference>
<name>A0ACB8YAX5_ARCLA</name>
<comment type="caution">
    <text evidence="1">The sequence shown here is derived from an EMBL/GenBank/DDBJ whole genome shotgun (WGS) entry which is preliminary data.</text>
</comment>
<dbReference type="EMBL" id="CM042059">
    <property type="protein sequence ID" value="KAI3680768.1"/>
    <property type="molecule type" value="Genomic_DNA"/>
</dbReference>
<dbReference type="Proteomes" id="UP001055879">
    <property type="component" value="Linkage Group LG13"/>
</dbReference>
<reference evidence="2" key="1">
    <citation type="journal article" date="2022" name="Mol. Ecol. Resour.">
        <title>The genomes of chicory, endive, great burdock and yacon provide insights into Asteraceae palaeo-polyploidization history and plant inulin production.</title>
        <authorList>
            <person name="Fan W."/>
            <person name="Wang S."/>
            <person name="Wang H."/>
            <person name="Wang A."/>
            <person name="Jiang F."/>
            <person name="Liu H."/>
            <person name="Zhao H."/>
            <person name="Xu D."/>
            <person name="Zhang Y."/>
        </authorList>
    </citation>
    <scope>NUCLEOTIDE SEQUENCE [LARGE SCALE GENOMIC DNA]</scope>
    <source>
        <strain evidence="2">cv. Niubang</strain>
    </source>
</reference>
<sequence length="540" mass="60157">MKIYPKSGILIGFLAVFTELCWKTEATTVTCELQYGFLPCTTGLWGRLFLIVVYQYLMSIAQSYISDGSDKFFGLVGPGVFGASLFHVLGNFPTLFIILESGLSKDEMSASTSAAMGMSILAGSAVMSLTLIWPSVIVFGSYDLTDDDDNVNLSQLFEEEPSFFKKLTAYGVTTDSETSTTARIMLVSMIPFLFLMLAKIINSTSVTRVIVLVTLIIVCCFFITNIIYQIFQPWIQNRKFDYVRQKFVKNKLLKLLSINGKPNVKLIRELYKGLDENHDGKVSSAELKTLLMGIQVQADGEISDDLVQNTMNQLDISGDDSIQEDEFVRIMTKWLQEARNSLSKNDYNPLSFFIKPVAGTDEEQQEALLPKNKTSDAESSIWDYMEALASVILGITISALIARPLIMNVANIASDAHVPSFFIPYFVIPAAISIPRLLKTIASARQKTKRAASLTLSQIYSGTFTSNTTSLLTFLLIVYIKDVPWDVTAEILVVLVTCGVMGIFTSTRTVFPLWTGYFGYLMYPTSLLMLYLLTVVWGWS</sequence>
<proteinExistence type="predicted"/>
<gene>
    <name evidence="1" type="ORF">L6452_35544</name>
</gene>
<accession>A0ACB8YAX5</accession>
<evidence type="ECO:0000313" key="1">
    <source>
        <dbReference type="EMBL" id="KAI3680768.1"/>
    </source>
</evidence>
<protein>
    <submittedName>
        <fullName evidence="1">Uncharacterized protein</fullName>
    </submittedName>
</protein>